<evidence type="ECO:0000256" key="14">
    <source>
        <dbReference type="SAM" id="Phobius"/>
    </source>
</evidence>
<evidence type="ECO:0000256" key="5">
    <source>
        <dbReference type="ARBA" id="ARBA00022692"/>
    </source>
</evidence>
<dbReference type="Gene3D" id="1.10.287.770">
    <property type="entry name" value="YojJ-like"/>
    <property type="match status" value="1"/>
</dbReference>
<dbReference type="HOGENOM" id="CLU_024950_1_1_1"/>
<feature type="compositionally biased region" description="Basic and acidic residues" evidence="13">
    <location>
        <begin position="1"/>
        <end position="36"/>
    </location>
</feature>
<feature type="transmembrane region" description="Helical" evidence="14">
    <location>
        <begin position="406"/>
        <end position="432"/>
    </location>
</feature>
<keyword evidence="5 12" id="KW-0812">Transmembrane</keyword>
<keyword evidence="11 12" id="KW-0407">Ion channel</keyword>
<evidence type="ECO:0000256" key="8">
    <source>
        <dbReference type="ARBA" id="ARBA00023065"/>
    </source>
</evidence>
<evidence type="ECO:0000256" key="13">
    <source>
        <dbReference type="SAM" id="MobiDB-lite"/>
    </source>
</evidence>
<dbReference type="OMA" id="NCEVECI"/>
<dbReference type="GO" id="GO:0015280">
    <property type="term" value="F:ligand-gated sodium channel activity"/>
    <property type="evidence" value="ECO:0007669"/>
    <property type="project" value="TreeGrafter"/>
</dbReference>
<organism evidence="15">
    <name type="scientific">Dendroctonus ponderosae</name>
    <name type="common">Mountain pine beetle</name>
    <dbReference type="NCBI Taxonomy" id="77166"/>
    <lineage>
        <taxon>Eukaryota</taxon>
        <taxon>Metazoa</taxon>
        <taxon>Ecdysozoa</taxon>
        <taxon>Arthropoda</taxon>
        <taxon>Hexapoda</taxon>
        <taxon>Insecta</taxon>
        <taxon>Pterygota</taxon>
        <taxon>Neoptera</taxon>
        <taxon>Endopterygota</taxon>
        <taxon>Coleoptera</taxon>
        <taxon>Polyphaga</taxon>
        <taxon>Cucujiformia</taxon>
        <taxon>Curculionidae</taxon>
        <taxon>Scolytinae</taxon>
        <taxon>Dendroctonus</taxon>
    </lineage>
</organism>
<keyword evidence="9 14" id="KW-0472">Membrane</keyword>
<dbReference type="Gene3D" id="2.60.470.10">
    <property type="entry name" value="Acid-sensing ion channels like domains"/>
    <property type="match status" value="1"/>
</dbReference>
<keyword evidence="10 12" id="KW-0739">Sodium transport</keyword>
<dbReference type="PRINTS" id="PR01078">
    <property type="entry name" value="AMINACHANNEL"/>
</dbReference>
<feature type="non-terminal residue" evidence="15">
    <location>
        <position position="1"/>
    </location>
</feature>
<dbReference type="AlphaFoldDB" id="N6U8E9"/>
<keyword evidence="3 12" id="KW-0813">Transport</keyword>
<protein>
    <submittedName>
        <fullName evidence="15">Uncharacterized protein</fullName>
    </submittedName>
</protein>
<evidence type="ECO:0000256" key="1">
    <source>
        <dbReference type="ARBA" id="ARBA00004141"/>
    </source>
</evidence>
<evidence type="ECO:0000256" key="11">
    <source>
        <dbReference type="ARBA" id="ARBA00023303"/>
    </source>
</evidence>
<reference evidence="15" key="1">
    <citation type="journal article" date="2013" name="Genome Biol.">
        <title>Draft genome of the mountain pine beetle, Dendroctonus ponderosae Hopkins, a major forest pest.</title>
        <authorList>
            <person name="Keeling C.I."/>
            <person name="Yuen M.M."/>
            <person name="Liao N.Y."/>
            <person name="Docking T.R."/>
            <person name="Chan S.K."/>
            <person name="Taylor G.A."/>
            <person name="Palmquist D.L."/>
            <person name="Jackman S.D."/>
            <person name="Nguyen A."/>
            <person name="Li M."/>
            <person name="Henderson H."/>
            <person name="Janes J.K."/>
            <person name="Zhao Y."/>
            <person name="Pandoh P."/>
            <person name="Moore R."/>
            <person name="Sperling F.A."/>
            <person name="Huber D.P."/>
            <person name="Birol I."/>
            <person name="Jones S.J."/>
            <person name="Bohlmann J."/>
        </authorList>
    </citation>
    <scope>NUCLEOTIDE SEQUENCE</scope>
</reference>
<accession>N6U8E9</accession>
<proteinExistence type="inferred from homology"/>
<evidence type="ECO:0000256" key="6">
    <source>
        <dbReference type="ARBA" id="ARBA00022989"/>
    </source>
</evidence>
<evidence type="ECO:0000256" key="10">
    <source>
        <dbReference type="ARBA" id="ARBA00023201"/>
    </source>
</evidence>
<evidence type="ECO:0000256" key="7">
    <source>
        <dbReference type="ARBA" id="ARBA00023053"/>
    </source>
</evidence>
<keyword evidence="7" id="KW-0915">Sodium</keyword>
<sequence>MVSPDERTSNDAESRDLEEGGIKKRHQKTTDDEIPKKPGRPFPGFRKNFYEYFAEYSNNTGIHGFKYMGDQQMTIFERKRKFADLALMCDNHLYNKGNATTDYDTINFLMGIAPQFDEMLWQCKYTLLNGSCYDFFTPILTEEGLCYTFNMLDRTEFLPGDYMNHGRKSEGWNLEDGYPASASISTYPRRAMSAGFTSGFLLLLRAYEQDLDYICKGPVQGFKIHLHNPAETPRVGMQYFRAPLNQEVVVAVKPDMMTTSDGLRDYDPHRRQCFFPKERRLAYFQSYTQQNCEVECLTNYTRNKCGCVAFHMPHELLQREVQSGLKREKSPEENPASDCDCLPGCTSLVYNAETSQADFMWEKLFQAYKANMSEFPGVQITRINIFFKEQQFITSERNELYGQTDFLANCGGILGLFTGFSFLSIVEVIYFLTLKLMCNVKKYGRHYWSGSPQLVNNDMYVHKK</sequence>
<name>N6U8E9_DENPD</name>
<evidence type="ECO:0000256" key="4">
    <source>
        <dbReference type="ARBA" id="ARBA00022461"/>
    </source>
</evidence>
<dbReference type="PANTHER" id="PTHR11690:SF288">
    <property type="entry name" value="AMILORIDE-SENSITIVE NA+ CHANNEL-RELATED"/>
    <property type="match status" value="1"/>
</dbReference>
<evidence type="ECO:0000256" key="2">
    <source>
        <dbReference type="ARBA" id="ARBA00007193"/>
    </source>
</evidence>
<evidence type="ECO:0000256" key="3">
    <source>
        <dbReference type="ARBA" id="ARBA00022448"/>
    </source>
</evidence>
<gene>
    <name evidence="15" type="ORF">YQE_06573</name>
</gene>
<dbReference type="Pfam" id="PF00858">
    <property type="entry name" value="ASC"/>
    <property type="match status" value="1"/>
</dbReference>
<feature type="region of interest" description="Disordered" evidence="13">
    <location>
        <begin position="1"/>
        <end position="42"/>
    </location>
</feature>
<dbReference type="InterPro" id="IPR001873">
    <property type="entry name" value="ENaC"/>
</dbReference>
<keyword evidence="4 12" id="KW-0894">Sodium channel</keyword>
<dbReference type="EMBL" id="KB740966">
    <property type="protein sequence ID" value="ENN76926.1"/>
    <property type="molecule type" value="Genomic_DNA"/>
</dbReference>
<evidence type="ECO:0000256" key="9">
    <source>
        <dbReference type="ARBA" id="ARBA00023136"/>
    </source>
</evidence>
<dbReference type="OrthoDB" id="6021021at2759"/>
<evidence type="ECO:0000256" key="12">
    <source>
        <dbReference type="RuleBase" id="RU000679"/>
    </source>
</evidence>
<comment type="subcellular location">
    <subcellularLocation>
        <location evidence="1">Membrane</location>
        <topology evidence="1">Multi-pass membrane protein</topology>
    </subcellularLocation>
</comment>
<keyword evidence="8 12" id="KW-0406">Ion transport</keyword>
<keyword evidence="6 14" id="KW-1133">Transmembrane helix</keyword>
<evidence type="ECO:0000313" key="15">
    <source>
        <dbReference type="EMBL" id="ENN76926.1"/>
    </source>
</evidence>
<comment type="similarity">
    <text evidence="2 12">Belongs to the amiloride-sensitive sodium channel (TC 1.A.6) family.</text>
</comment>
<dbReference type="PANTHER" id="PTHR11690">
    <property type="entry name" value="AMILORIDE-SENSITIVE SODIUM CHANNEL-RELATED"/>
    <property type="match status" value="1"/>
</dbReference>
<dbReference type="GO" id="GO:0005886">
    <property type="term" value="C:plasma membrane"/>
    <property type="evidence" value="ECO:0007669"/>
    <property type="project" value="TreeGrafter"/>
</dbReference>